<evidence type="ECO:0000313" key="2">
    <source>
        <dbReference type="EMBL" id="KAG0140006.1"/>
    </source>
</evidence>
<sequence length="148" mass="16139">MVSVVTLIVVNNKVNTKIIKAGQAVGSDDQSCAHIPIRVTTSLLSSDRSIPSSSILDGNFPTDRQREATQFLPSKKKNALLYHPNPIVRIQTCSKAPQQIPPTEDDSTITSKPPTPPHLSAPYKLSALTLFKVGRLPLLVPFPNYCTH</sequence>
<evidence type="ECO:0000256" key="1">
    <source>
        <dbReference type="SAM" id="MobiDB-lite"/>
    </source>
</evidence>
<evidence type="ECO:0000313" key="3">
    <source>
        <dbReference type="Proteomes" id="UP000886653"/>
    </source>
</evidence>
<protein>
    <submittedName>
        <fullName evidence="2">Uncharacterized protein</fullName>
    </submittedName>
</protein>
<dbReference type="Proteomes" id="UP000886653">
    <property type="component" value="Unassembled WGS sequence"/>
</dbReference>
<reference evidence="2" key="1">
    <citation type="submission" date="2013-11" db="EMBL/GenBank/DDBJ databases">
        <title>Genome sequence of the fusiform rust pathogen reveals effectors for host alternation and coevolution with pine.</title>
        <authorList>
            <consortium name="DOE Joint Genome Institute"/>
            <person name="Smith K."/>
            <person name="Pendleton A."/>
            <person name="Kubisiak T."/>
            <person name="Anderson C."/>
            <person name="Salamov A."/>
            <person name="Aerts A."/>
            <person name="Riley R."/>
            <person name="Clum A."/>
            <person name="Lindquist E."/>
            <person name="Ence D."/>
            <person name="Campbell M."/>
            <person name="Kronenberg Z."/>
            <person name="Feau N."/>
            <person name="Dhillon B."/>
            <person name="Hamelin R."/>
            <person name="Burleigh J."/>
            <person name="Smith J."/>
            <person name="Yandell M."/>
            <person name="Nelson C."/>
            <person name="Grigoriev I."/>
            <person name="Davis J."/>
        </authorList>
    </citation>
    <scope>NUCLEOTIDE SEQUENCE</scope>
    <source>
        <strain evidence="2">G11</strain>
    </source>
</reference>
<keyword evidence="3" id="KW-1185">Reference proteome</keyword>
<gene>
    <name evidence="2" type="ORF">CROQUDRAFT_100744</name>
</gene>
<feature type="region of interest" description="Disordered" evidence="1">
    <location>
        <begin position="96"/>
        <end position="120"/>
    </location>
</feature>
<comment type="caution">
    <text evidence="2">The sequence shown here is derived from an EMBL/GenBank/DDBJ whole genome shotgun (WGS) entry which is preliminary data.</text>
</comment>
<proteinExistence type="predicted"/>
<organism evidence="2 3">
    <name type="scientific">Cronartium quercuum f. sp. fusiforme G11</name>
    <dbReference type="NCBI Taxonomy" id="708437"/>
    <lineage>
        <taxon>Eukaryota</taxon>
        <taxon>Fungi</taxon>
        <taxon>Dikarya</taxon>
        <taxon>Basidiomycota</taxon>
        <taxon>Pucciniomycotina</taxon>
        <taxon>Pucciniomycetes</taxon>
        <taxon>Pucciniales</taxon>
        <taxon>Coleosporiaceae</taxon>
        <taxon>Cronartium</taxon>
    </lineage>
</organism>
<dbReference type="AlphaFoldDB" id="A0A9P6N5X4"/>
<accession>A0A9P6N5X4</accession>
<dbReference type="EMBL" id="MU167489">
    <property type="protein sequence ID" value="KAG0140006.1"/>
    <property type="molecule type" value="Genomic_DNA"/>
</dbReference>
<name>A0A9P6N5X4_9BASI</name>